<accession>A0A3B0SVA0</accession>
<dbReference type="GO" id="GO:0090529">
    <property type="term" value="P:cell septum assembly"/>
    <property type="evidence" value="ECO:0007669"/>
    <property type="project" value="InterPro"/>
</dbReference>
<dbReference type="PROSITE" id="PS51779">
    <property type="entry name" value="POTRA"/>
    <property type="match status" value="1"/>
</dbReference>
<dbReference type="InterPro" id="IPR013685">
    <property type="entry name" value="POTRA_FtsQ_type"/>
</dbReference>
<dbReference type="InterPro" id="IPR034746">
    <property type="entry name" value="POTRA"/>
</dbReference>
<dbReference type="Gene3D" id="3.40.50.11690">
    <property type="entry name" value="Cell division protein FtsQ/DivIB"/>
    <property type="match status" value="1"/>
</dbReference>
<evidence type="ECO:0000256" key="5">
    <source>
        <dbReference type="ARBA" id="ARBA00022692"/>
    </source>
</evidence>
<dbReference type="InterPro" id="IPR026579">
    <property type="entry name" value="FtsQ"/>
</dbReference>
<name>A0A3B0SVA0_9ZZZZ</name>
<comment type="subcellular location">
    <subcellularLocation>
        <location evidence="1">Membrane</location>
    </subcellularLocation>
</comment>
<keyword evidence="5 9" id="KW-0812">Transmembrane</keyword>
<evidence type="ECO:0000313" key="11">
    <source>
        <dbReference type="EMBL" id="VAW00424.1"/>
    </source>
</evidence>
<evidence type="ECO:0000256" key="8">
    <source>
        <dbReference type="ARBA" id="ARBA00023306"/>
    </source>
</evidence>
<dbReference type="InterPro" id="IPR045335">
    <property type="entry name" value="FtsQ_C_sf"/>
</dbReference>
<dbReference type="Pfam" id="PF03799">
    <property type="entry name" value="FtsQ_DivIB_C"/>
    <property type="match status" value="1"/>
</dbReference>
<dbReference type="AlphaFoldDB" id="A0A3B0SVA0"/>
<evidence type="ECO:0000256" key="6">
    <source>
        <dbReference type="ARBA" id="ARBA00022989"/>
    </source>
</evidence>
<keyword evidence="4" id="KW-0132">Cell division</keyword>
<evidence type="ECO:0000256" key="1">
    <source>
        <dbReference type="ARBA" id="ARBA00004370"/>
    </source>
</evidence>
<gene>
    <name evidence="11" type="ORF">MNBD_ALPHA08-637</name>
</gene>
<feature type="domain" description="POTRA" evidence="10">
    <location>
        <begin position="69"/>
        <end position="137"/>
    </location>
</feature>
<evidence type="ECO:0000256" key="3">
    <source>
        <dbReference type="ARBA" id="ARBA00022519"/>
    </source>
</evidence>
<keyword evidence="8" id="KW-0131">Cell cycle</keyword>
<dbReference type="PANTHER" id="PTHR35851:SF1">
    <property type="entry name" value="CELL DIVISION PROTEIN FTSQ"/>
    <property type="match status" value="1"/>
</dbReference>
<dbReference type="InterPro" id="IPR005548">
    <property type="entry name" value="Cell_div_FtsQ/DivIB_C"/>
</dbReference>
<evidence type="ECO:0000256" key="7">
    <source>
        <dbReference type="ARBA" id="ARBA00023136"/>
    </source>
</evidence>
<dbReference type="GO" id="GO:0016020">
    <property type="term" value="C:membrane"/>
    <property type="evidence" value="ECO:0007669"/>
    <property type="project" value="UniProtKB-SubCell"/>
</dbReference>
<dbReference type="EMBL" id="UOEC01000175">
    <property type="protein sequence ID" value="VAW00424.1"/>
    <property type="molecule type" value="Genomic_DNA"/>
</dbReference>
<keyword evidence="7 9" id="KW-0472">Membrane</keyword>
<dbReference type="Pfam" id="PF08478">
    <property type="entry name" value="POTRA_1"/>
    <property type="match status" value="1"/>
</dbReference>
<keyword evidence="6 9" id="KW-1133">Transmembrane helix</keyword>
<proteinExistence type="inferred from homology"/>
<evidence type="ECO:0000256" key="4">
    <source>
        <dbReference type="ARBA" id="ARBA00022618"/>
    </source>
</evidence>
<dbReference type="PANTHER" id="PTHR35851">
    <property type="entry name" value="CELL DIVISION PROTEIN FTSQ"/>
    <property type="match status" value="1"/>
</dbReference>
<dbReference type="HAMAP" id="MF_00911">
    <property type="entry name" value="FtsQ_subfam"/>
    <property type="match status" value="1"/>
</dbReference>
<protein>
    <recommendedName>
        <fullName evidence="10">POTRA domain-containing protein</fullName>
    </recommendedName>
</protein>
<keyword evidence="3" id="KW-0997">Cell inner membrane</keyword>
<evidence type="ECO:0000256" key="9">
    <source>
        <dbReference type="SAM" id="Phobius"/>
    </source>
</evidence>
<evidence type="ECO:0000259" key="10">
    <source>
        <dbReference type="PROSITE" id="PS51779"/>
    </source>
</evidence>
<evidence type="ECO:0000256" key="2">
    <source>
        <dbReference type="ARBA" id="ARBA00022475"/>
    </source>
</evidence>
<reference evidence="11" key="1">
    <citation type="submission" date="2018-06" db="EMBL/GenBank/DDBJ databases">
        <authorList>
            <person name="Zhirakovskaya E."/>
        </authorList>
    </citation>
    <scope>NUCLEOTIDE SEQUENCE</scope>
</reference>
<dbReference type="Gene3D" id="3.10.20.310">
    <property type="entry name" value="membrane protein fhac"/>
    <property type="match status" value="1"/>
</dbReference>
<keyword evidence="2" id="KW-1003">Cell membrane</keyword>
<sequence length="276" mass="30320">MVKRNRFKKGADKTAKKDISLVWRAGARSLSVAAIFATAMYGIIAGGHVTDPNSVLFNVQGRIAGQFGYAAQDIRIAGLQTRSPASVLKAIRVLPNDSLVGFDANTARAVLEKVDWVKKAEVRRIYPNKLEIDIVERVPFAIWQRDGEFYVIDKSGAAFTSLEARDVKGLIVVTGEGAHKKVFELVNHLEVQSGLQSEIAAAGRIGDRRWNLYLKNGLKVMLPEKDMAQGLVRLKALQDTVGIFDKAVAVVDLRQSDRVVISPLDGGKKQLKVSQR</sequence>
<feature type="transmembrane region" description="Helical" evidence="9">
    <location>
        <begin position="21"/>
        <end position="44"/>
    </location>
</feature>
<organism evidence="11">
    <name type="scientific">hydrothermal vent metagenome</name>
    <dbReference type="NCBI Taxonomy" id="652676"/>
    <lineage>
        <taxon>unclassified sequences</taxon>
        <taxon>metagenomes</taxon>
        <taxon>ecological metagenomes</taxon>
    </lineage>
</organism>